<evidence type="ECO:0008006" key="9">
    <source>
        <dbReference type="Google" id="ProtNLM"/>
    </source>
</evidence>
<comment type="caution">
    <text evidence="7">The sequence shown here is derived from an EMBL/GenBank/DDBJ whole genome shotgun (WGS) entry which is preliminary data.</text>
</comment>
<comment type="subcellular location">
    <subcellularLocation>
        <location evidence="1">Cell membrane</location>
        <topology evidence="1">Multi-pass membrane protein</topology>
    </subcellularLocation>
</comment>
<accession>A0A398B202</accession>
<dbReference type="Proteomes" id="UP000265816">
    <property type="component" value="Unassembled WGS sequence"/>
</dbReference>
<feature type="transmembrane region" description="Helical" evidence="6">
    <location>
        <begin position="147"/>
        <end position="170"/>
    </location>
</feature>
<organism evidence="7 8">
    <name type="scientific">Mesobacillus zeae</name>
    <dbReference type="NCBI Taxonomy" id="1917180"/>
    <lineage>
        <taxon>Bacteria</taxon>
        <taxon>Bacillati</taxon>
        <taxon>Bacillota</taxon>
        <taxon>Bacilli</taxon>
        <taxon>Bacillales</taxon>
        <taxon>Bacillaceae</taxon>
        <taxon>Mesobacillus</taxon>
    </lineage>
</organism>
<evidence type="ECO:0000256" key="4">
    <source>
        <dbReference type="ARBA" id="ARBA00022989"/>
    </source>
</evidence>
<gene>
    <name evidence="7" type="ORF">D1970_15835</name>
</gene>
<feature type="transmembrane region" description="Helical" evidence="6">
    <location>
        <begin position="96"/>
        <end position="116"/>
    </location>
</feature>
<sequence>MHKSFYYLWSSISFGKLALSLYTMTITLTIFSITKSATFASVIMLTHVIGKLLSSFVFPLVTENKPLKNILTVSLLTQFIIISALLGALNINVNQVIQLTLTYALIGLAGFMDGFVSPSRMSLVPEVAEEAKIGKANSLISTADQTFALLGWSLGPIAVNFYGGMLKAFIPLN</sequence>
<keyword evidence="3 6" id="KW-0812">Transmembrane</keyword>
<name>A0A398B202_9BACI</name>
<dbReference type="EMBL" id="QWVT01000028">
    <property type="protein sequence ID" value="RID83354.1"/>
    <property type="molecule type" value="Genomic_DNA"/>
</dbReference>
<evidence type="ECO:0000313" key="7">
    <source>
        <dbReference type="EMBL" id="RID83354.1"/>
    </source>
</evidence>
<keyword evidence="2" id="KW-1003">Cell membrane</keyword>
<dbReference type="GO" id="GO:0005886">
    <property type="term" value="C:plasma membrane"/>
    <property type="evidence" value="ECO:0007669"/>
    <property type="project" value="UniProtKB-SubCell"/>
</dbReference>
<feature type="transmembrane region" description="Helical" evidence="6">
    <location>
        <begin position="38"/>
        <end position="58"/>
    </location>
</feature>
<dbReference type="OrthoDB" id="2351575at2"/>
<evidence type="ECO:0000256" key="3">
    <source>
        <dbReference type="ARBA" id="ARBA00022692"/>
    </source>
</evidence>
<evidence type="ECO:0000256" key="1">
    <source>
        <dbReference type="ARBA" id="ARBA00004651"/>
    </source>
</evidence>
<evidence type="ECO:0000256" key="6">
    <source>
        <dbReference type="SAM" id="Phobius"/>
    </source>
</evidence>
<feature type="transmembrane region" description="Helical" evidence="6">
    <location>
        <begin position="70"/>
        <end position="89"/>
    </location>
</feature>
<dbReference type="AlphaFoldDB" id="A0A398B202"/>
<reference evidence="7 8" key="1">
    <citation type="submission" date="2018-08" db="EMBL/GenBank/DDBJ databases">
        <title>Bacillus jemisoniae sp. nov., Bacillus chryseoplanitiae sp. nov., Bacillus resnikiae sp. nov., and Bacillus frankliniae sp. nov., isolated from Viking spacecraft and associated surfaces.</title>
        <authorList>
            <person name="Seuylemezian A."/>
            <person name="Vaishampayan P."/>
        </authorList>
    </citation>
    <scope>NUCLEOTIDE SEQUENCE [LARGE SCALE GENOMIC DNA]</scope>
    <source>
        <strain evidence="7 8">JJ-247</strain>
    </source>
</reference>
<dbReference type="Gene3D" id="1.20.1250.20">
    <property type="entry name" value="MFS general substrate transporter like domains"/>
    <property type="match status" value="1"/>
</dbReference>
<protein>
    <recommendedName>
        <fullName evidence="9">MFS transporter</fullName>
    </recommendedName>
</protein>
<dbReference type="InterPro" id="IPR036259">
    <property type="entry name" value="MFS_trans_sf"/>
</dbReference>
<dbReference type="RefSeq" id="WP_119113849.1">
    <property type="nucleotide sequence ID" value="NZ_CBCSEO010000024.1"/>
</dbReference>
<dbReference type="SUPFAM" id="SSF103473">
    <property type="entry name" value="MFS general substrate transporter"/>
    <property type="match status" value="1"/>
</dbReference>
<keyword evidence="4 6" id="KW-1133">Transmembrane helix</keyword>
<evidence type="ECO:0000256" key="2">
    <source>
        <dbReference type="ARBA" id="ARBA00022475"/>
    </source>
</evidence>
<dbReference type="PANTHER" id="PTHR23513">
    <property type="entry name" value="INTEGRAL MEMBRANE EFFLUX PROTEIN-RELATED"/>
    <property type="match status" value="1"/>
</dbReference>
<feature type="transmembrane region" description="Helical" evidence="6">
    <location>
        <begin position="6"/>
        <end position="31"/>
    </location>
</feature>
<proteinExistence type="predicted"/>
<keyword evidence="5 6" id="KW-0472">Membrane</keyword>
<keyword evidence="8" id="KW-1185">Reference proteome</keyword>
<evidence type="ECO:0000313" key="8">
    <source>
        <dbReference type="Proteomes" id="UP000265816"/>
    </source>
</evidence>
<dbReference type="PANTHER" id="PTHR23513:SF19">
    <property type="entry name" value="MAJOR FACILITATOR SUPERFAMILY (MFS) PROFILE DOMAIN-CONTAINING PROTEIN"/>
    <property type="match status" value="1"/>
</dbReference>
<evidence type="ECO:0000256" key="5">
    <source>
        <dbReference type="ARBA" id="ARBA00023136"/>
    </source>
</evidence>